<evidence type="ECO:0000313" key="25">
    <source>
        <dbReference type="EMBL" id="BBO31734.1"/>
    </source>
</evidence>
<dbReference type="PANTHER" id="PTHR46382">
    <property type="entry name" value="PHOSPHATIDATE CYTIDYLYLTRANSFERASE"/>
    <property type="match status" value="1"/>
</dbReference>
<feature type="transmembrane region" description="Helical" evidence="24">
    <location>
        <begin position="32"/>
        <end position="49"/>
    </location>
</feature>
<evidence type="ECO:0000256" key="24">
    <source>
        <dbReference type="SAM" id="Phobius"/>
    </source>
</evidence>
<dbReference type="PANTHER" id="PTHR46382:SF1">
    <property type="entry name" value="PHOSPHATIDATE CYTIDYLYLTRANSFERASE"/>
    <property type="match status" value="1"/>
</dbReference>
<evidence type="ECO:0000256" key="8">
    <source>
        <dbReference type="ARBA" id="ARBA00022475"/>
    </source>
</evidence>
<evidence type="ECO:0000256" key="12">
    <source>
        <dbReference type="ARBA" id="ARBA00022695"/>
    </source>
</evidence>
<evidence type="ECO:0000256" key="10">
    <source>
        <dbReference type="ARBA" id="ARBA00022679"/>
    </source>
</evidence>
<comment type="pathway">
    <text evidence="4">Lipid metabolism.</text>
</comment>
<evidence type="ECO:0000256" key="9">
    <source>
        <dbReference type="ARBA" id="ARBA00022516"/>
    </source>
</evidence>
<organism evidence="25 26">
    <name type="scientific">Lacipirellula parvula</name>
    <dbReference type="NCBI Taxonomy" id="2650471"/>
    <lineage>
        <taxon>Bacteria</taxon>
        <taxon>Pseudomonadati</taxon>
        <taxon>Planctomycetota</taxon>
        <taxon>Planctomycetia</taxon>
        <taxon>Pirellulales</taxon>
        <taxon>Lacipirellulaceae</taxon>
        <taxon>Lacipirellula</taxon>
    </lineage>
</organism>
<dbReference type="EMBL" id="AP021861">
    <property type="protein sequence ID" value="BBO31734.1"/>
    <property type="molecule type" value="Genomic_DNA"/>
</dbReference>
<keyword evidence="14" id="KW-0443">Lipid metabolism</keyword>
<evidence type="ECO:0000256" key="6">
    <source>
        <dbReference type="ARBA" id="ARBA00012487"/>
    </source>
</evidence>
<comment type="pathway">
    <text evidence="3">Phospholipid metabolism; CDP-diacylglycerol biosynthesis; CDP-diacylglycerol from sn-glycerol 3-phosphate: step 3/3.</text>
</comment>
<evidence type="ECO:0000256" key="14">
    <source>
        <dbReference type="ARBA" id="ARBA00023098"/>
    </source>
</evidence>
<keyword evidence="17" id="KW-1208">Phospholipid metabolism</keyword>
<evidence type="ECO:0000256" key="22">
    <source>
        <dbReference type="ARBA" id="ARBA00032743"/>
    </source>
</evidence>
<evidence type="ECO:0000256" key="11">
    <source>
        <dbReference type="ARBA" id="ARBA00022692"/>
    </source>
</evidence>
<dbReference type="Proteomes" id="UP000326837">
    <property type="component" value="Chromosome"/>
</dbReference>
<keyword evidence="13 24" id="KW-1133">Transmembrane helix</keyword>
<accession>A0A5K7X4X2</accession>
<comment type="similarity">
    <text evidence="5">Belongs to the CDS family.</text>
</comment>
<feature type="transmembrane region" description="Helical" evidence="24">
    <location>
        <begin position="61"/>
        <end position="83"/>
    </location>
</feature>
<dbReference type="GO" id="GO:0004605">
    <property type="term" value="F:phosphatidate cytidylyltransferase activity"/>
    <property type="evidence" value="ECO:0007669"/>
    <property type="project" value="UniProtKB-EC"/>
</dbReference>
<evidence type="ECO:0000256" key="5">
    <source>
        <dbReference type="ARBA" id="ARBA00010185"/>
    </source>
</evidence>
<reference evidence="26" key="1">
    <citation type="submission" date="2019-10" db="EMBL/GenBank/DDBJ databases">
        <title>Lacipirellula parvula gen. nov., sp. nov., representing a lineage of planctomycetes widespread in freshwater anoxic habitats, and description of the family Lacipirellulaceae.</title>
        <authorList>
            <person name="Dedysh S.N."/>
            <person name="Kulichevskaya I.S."/>
            <person name="Beletsky A.V."/>
            <person name="Rakitin A.L."/>
            <person name="Mardanov A.V."/>
            <person name="Ivanova A.A."/>
            <person name="Saltykova V.X."/>
            <person name="Rijpstra W.I.C."/>
            <person name="Sinninghe Damste J.S."/>
            <person name="Ravin N.V."/>
        </authorList>
    </citation>
    <scope>NUCLEOTIDE SEQUENCE [LARGE SCALE GENOMIC DNA]</scope>
    <source>
        <strain evidence="26">PX69</strain>
    </source>
</reference>
<evidence type="ECO:0000256" key="3">
    <source>
        <dbReference type="ARBA" id="ARBA00005119"/>
    </source>
</evidence>
<evidence type="ECO:0000256" key="7">
    <source>
        <dbReference type="ARBA" id="ARBA00019373"/>
    </source>
</evidence>
<feature type="transmembrane region" description="Helical" evidence="24">
    <location>
        <begin position="269"/>
        <end position="294"/>
    </location>
</feature>
<keyword evidence="15 24" id="KW-0472">Membrane</keyword>
<dbReference type="Pfam" id="PF01148">
    <property type="entry name" value="CTP_transf_1"/>
    <property type="match status" value="1"/>
</dbReference>
<sequence>MLRWRLILGVLLVAGLAGLCWLDAHAALPGSYLGPLAIVAAALAAGEMLRMFRTQGHDATAWTVYVGTLLPVALSCLAVVAYAKPPSFVLGRLSWLAIGLAGGLGVAIVGEMRRYESPGKSITRLALASLSVLYVGGLMGMLVQLRLVEPYGYGLGAWGRLLPLLSLIATVKLSDTMQYTFGRLFGRHKVAPTLSPGKTWEGTIGGIGSASLAAAFGIAWILKGSAGFTPTVLLKTGAFAIAVTVTGIIGDLAESMLKRDAGVKDSSDWLPGFGGVLDILDSLLLAAPVAYLFWAVVL</sequence>
<dbReference type="RefSeq" id="WP_152097822.1">
    <property type="nucleotide sequence ID" value="NZ_AP021861.1"/>
</dbReference>
<keyword evidence="9" id="KW-0444">Lipid biosynthesis</keyword>
<comment type="subcellular location">
    <subcellularLocation>
        <location evidence="2">Cell membrane</location>
        <topology evidence="2">Multi-pass membrane protein</topology>
    </subcellularLocation>
</comment>
<dbReference type="GO" id="GO:0005886">
    <property type="term" value="C:plasma membrane"/>
    <property type="evidence" value="ECO:0007669"/>
    <property type="project" value="UniProtKB-SubCell"/>
</dbReference>
<feature type="transmembrane region" description="Helical" evidence="24">
    <location>
        <begin position="122"/>
        <end position="145"/>
    </location>
</feature>
<dbReference type="EC" id="2.7.7.41" evidence="6"/>
<evidence type="ECO:0000256" key="13">
    <source>
        <dbReference type="ARBA" id="ARBA00022989"/>
    </source>
</evidence>
<dbReference type="KEGG" id="lpav:PLANPX_1346"/>
<keyword evidence="12 25" id="KW-0548">Nucleotidyltransferase</keyword>
<feature type="transmembrane region" description="Helical" evidence="24">
    <location>
        <begin position="228"/>
        <end position="249"/>
    </location>
</feature>
<dbReference type="GO" id="GO:0016024">
    <property type="term" value="P:CDP-diacylglycerol biosynthetic process"/>
    <property type="evidence" value="ECO:0007669"/>
    <property type="project" value="TreeGrafter"/>
</dbReference>
<protein>
    <recommendedName>
        <fullName evidence="7">Phosphatidate cytidylyltransferase</fullName>
        <ecNumber evidence="6">2.7.7.41</ecNumber>
    </recommendedName>
    <alternativeName>
        <fullName evidence="20">CDP-DAG synthase</fullName>
    </alternativeName>
    <alternativeName>
        <fullName evidence="22">CDP-DG synthase</fullName>
    </alternativeName>
    <alternativeName>
        <fullName evidence="18">CDP-diacylglycerol synthase</fullName>
    </alternativeName>
    <alternativeName>
        <fullName evidence="21">CDP-diglyceride pyrophosphorylase</fullName>
    </alternativeName>
    <alternativeName>
        <fullName evidence="23">CDP-diglyceride synthase</fullName>
    </alternativeName>
    <alternativeName>
        <fullName evidence="19">CTP:phosphatidate cytidylyltransferase</fullName>
    </alternativeName>
</protein>
<gene>
    <name evidence="25" type="ORF">PLANPX_1346</name>
</gene>
<proteinExistence type="inferred from homology"/>
<keyword evidence="11 24" id="KW-0812">Transmembrane</keyword>
<evidence type="ECO:0000256" key="2">
    <source>
        <dbReference type="ARBA" id="ARBA00004651"/>
    </source>
</evidence>
<evidence type="ECO:0000256" key="16">
    <source>
        <dbReference type="ARBA" id="ARBA00023209"/>
    </source>
</evidence>
<keyword evidence="26" id="KW-1185">Reference proteome</keyword>
<evidence type="ECO:0000256" key="18">
    <source>
        <dbReference type="ARBA" id="ARBA00029893"/>
    </source>
</evidence>
<keyword evidence="10 25" id="KW-0808">Transferase</keyword>
<evidence type="ECO:0000256" key="19">
    <source>
        <dbReference type="ARBA" id="ARBA00031825"/>
    </source>
</evidence>
<keyword evidence="16" id="KW-0594">Phospholipid biosynthesis</keyword>
<keyword evidence="8" id="KW-1003">Cell membrane</keyword>
<evidence type="ECO:0000256" key="20">
    <source>
        <dbReference type="ARBA" id="ARBA00032253"/>
    </source>
</evidence>
<dbReference type="AlphaFoldDB" id="A0A5K7X4X2"/>
<feature type="transmembrane region" description="Helical" evidence="24">
    <location>
        <begin position="204"/>
        <end position="222"/>
    </location>
</feature>
<evidence type="ECO:0000256" key="15">
    <source>
        <dbReference type="ARBA" id="ARBA00023136"/>
    </source>
</evidence>
<name>A0A5K7X4X2_9BACT</name>
<comment type="catalytic activity">
    <reaction evidence="1">
        <text>a 1,2-diacyl-sn-glycero-3-phosphate + CTP + H(+) = a CDP-1,2-diacyl-sn-glycerol + diphosphate</text>
        <dbReference type="Rhea" id="RHEA:16229"/>
        <dbReference type="ChEBI" id="CHEBI:15378"/>
        <dbReference type="ChEBI" id="CHEBI:33019"/>
        <dbReference type="ChEBI" id="CHEBI:37563"/>
        <dbReference type="ChEBI" id="CHEBI:58332"/>
        <dbReference type="ChEBI" id="CHEBI:58608"/>
        <dbReference type="EC" id="2.7.7.41"/>
    </reaction>
</comment>
<evidence type="ECO:0000313" key="26">
    <source>
        <dbReference type="Proteomes" id="UP000326837"/>
    </source>
</evidence>
<evidence type="ECO:0000256" key="21">
    <source>
        <dbReference type="ARBA" id="ARBA00032396"/>
    </source>
</evidence>
<evidence type="ECO:0000256" key="1">
    <source>
        <dbReference type="ARBA" id="ARBA00001698"/>
    </source>
</evidence>
<evidence type="ECO:0000256" key="17">
    <source>
        <dbReference type="ARBA" id="ARBA00023264"/>
    </source>
</evidence>
<feature type="transmembrane region" description="Helical" evidence="24">
    <location>
        <begin position="89"/>
        <end position="110"/>
    </location>
</feature>
<evidence type="ECO:0000256" key="23">
    <source>
        <dbReference type="ARBA" id="ARBA00033406"/>
    </source>
</evidence>
<evidence type="ECO:0000256" key="4">
    <source>
        <dbReference type="ARBA" id="ARBA00005189"/>
    </source>
</evidence>